<sequence>MMNYKGFIGVVKYDDTRTVITFQGTTVDKYDIFIHRGVLS</sequence>
<proteinExistence type="predicted"/>
<gene>
    <name evidence="1" type="ORF">HMPREF1222_01848</name>
</gene>
<dbReference type="EMBL" id="ATFC01000009">
    <property type="protein sequence ID" value="EPF46329.1"/>
    <property type="molecule type" value="Genomic_DNA"/>
</dbReference>
<reference evidence="1 2" key="1">
    <citation type="submission" date="2013-04" db="EMBL/GenBank/DDBJ databases">
        <title>The Genome Sequence of Treponema vincentii F0403.</title>
        <authorList>
            <consortium name="The Broad Institute Genomics Platform"/>
            <person name="Earl A."/>
            <person name="Ward D."/>
            <person name="Feldgarden M."/>
            <person name="Gevers D."/>
            <person name="Leonetti C."/>
            <person name="Izard J."/>
            <person name="Walker B."/>
            <person name="Young S."/>
            <person name="Zeng Q."/>
            <person name="Gargeya S."/>
            <person name="Fitzgerald M."/>
            <person name="Haas B."/>
            <person name="Abouelleil A."/>
            <person name="Allen A.W."/>
            <person name="Alvarado L."/>
            <person name="Arachchi H.M."/>
            <person name="Berlin A.M."/>
            <person name="Chapman S.B."/>
            <person name="Gainer-Dewar J."/>
            <person name="Goldberg J."/>
            <person name="Griggs A."/>
            <person name="Gujja S."/>
            <person name="Hansen M."/>
            <person name="Howarth C."/>
            <person name="Imamovic A."/>
            <person name="Ireland A."/>
            <person name="Larimer J."/>
            <person name="McCowan C."/>
            <person name="Murphy C."/>
            <person name="Pearson M."/>
            <person name="Poon T.W."/>
            <person name="Priest M."/>
            <person name="Roberts A."/>
            <person name="Saif S."/>
            <person name="Shea T."/>
            <person name="Sisk P."/>
            <person name="Sykes S."/>
            <person name="Wortman J."/>
            <person name="Nusbaum C."/>
            <person name="Birren B."/>
        </authorList>
    </citation>
    <scope>NUCLEOTIDE SEQUENCE [LARGE SCALE GENOMIC DNA]</scope>
    <source>
        <strain evidence="1 2">F0403</strain>
    </source>
</reference>
<dbReference type="AlphaFoldDB" id="S3MBC5"/>
<keyword evidence="2" id="KW-1185">Reference proteome</keyword>
<evidence type="ECO:0000313" key="2">
    <source>
        <dbReference type="Proteomes" id="UP000014605"/>
    </source>
</evidence>
<name>S3MBC5_9SPIR</name>
<organism evidence="1 2">
    <name type="scientific">Treponema vincentii F0403</name>
    <dbReference type="NCBI Taxonomy" id="1125702"/>
    <lineage>
        <taxon>Bacteria</taxon>
        <taxon>Pseudomonadati</taxon>
        <taxon>Spirochaetota</taxon>
        <taxon>Spirochaetia</taxon>
        <taxon>Spirochaetales</taxon>
        <taxon>Treponemataceae</taxon>
        <taxon>Treponema</taxon>
    </lineage>
</organism>
<dbReference type="Proteomes" id="UP000014605">
    <property type="component" value="Unassembled WGS sequence"/>
</dbReference>
<dbReference type="HOGENOM" id="CLU_3298179_0_0_12"/>
<comment type="caution">
    <text evidence="1">The sequence shown here is derived from an EMBL/GenBank/DDBJ whole genome shotgun (WGS) entry which is preliminary data.</text>
</comment>
<evidence type="ECO:0000313" key="1">
    <source>
        <dbReference type="EMBL" id="EPF46329.1"/>
    </source>
</evidence>
<accession>S3MBC5</accession>
<protein>
    <submittedName>
        <fullName evidence="1">Uncharacterized protein</fullName>
    </submittedName>
</protein>